<name>A0ABS6Z030_9ACTN</name>
<feature type="chain" id="PRO_5045954390" evidence="2">
    <location>
        <begin position="29"/>
        <end position="236"/>
    </location>
</feature>
<feature type="compositionally biased region" description="Low complexity" evidence="1">
    <location>
        <begin position="49"/>
        <end position="65"/>
    </location>
</feature>
<comment type="caution">
    <text evidence="3">The sequence shown here is derived from an EMBL/GenBank/DDBJ whole genome shotgun (WGS) entry which is preliminary data.</text>
</comment>
<accession>A0ABS6Z030</accession>
<evidence type="ECO:0000313" key="3">
    <source>
        <dbReference type="EMBL" id="MBW5481091.1"/>
    </source>
</evidence>
<reference evidence="3 4" key="1">
    <citation type="submission" date="2019-12" db="EMBL/GenBank/DDBJ databases">
        <title>Genome sequence of Streptomyces bambusae.</title>
        <authorList>
            <person name="Bansal K."/>
            <person name="Choksket S."/>
            <person name="Korpole S."/>
            <person name="Patil P.B."/>
        </authorList>
    </citation>
    <scope>NUCLEOTIDE SEQUENCE [LARGE SCALE GENOMIC DNA]</scope>
    <source>
        <strain evidence="3 4">SK60</strain>
    </source>
</reference>
<keyword evidence="2" id="KW-0732">Signal</keyword>
<gene>
    <name evidence="3" type="ORF">GPJ59_04115</name>
</gene>
<feature type="region of interest" description="Disordered" evidence="1">
    <location>
        <begin position="29"/>
        <end position="65"/>
    </location>
</feature>
<evidence type="ECO:0000313" key="4">
    <source>
        <dbReference type="Proteomes" id="UP000812013"/>
    </source>
</evidence>
<protein>
    <submittedName>
        <fullName evidence="3">Uncharacterized protein</fullName>
    </submittedName>
</protein>
<dbReference type="EMBL" id="WTFF01000013">
    <property type="protein sequence ID" value="MBW5481091.1"/>
    <property type="molecule type" value="Genomic_DNA"/>
</dbReference>
<proteinExistence type="predicted"/>
<dbReference type="RefSeq" id="WP_219664975.1">
    <property type="nucleotide sequence ID" value="NZ_WTFF01000013.1"/>
</dbReference>
<feature type="signal peptide" evidence="2">
    <location>
        <begin position="1"/>
        <end position="28"/>
    </location>
</feature>
<evidence type="ECO:0000256" key="2">
    <source>
        <dbReference type="SAM" id="SignalP"/>
    </source>
</evidence>
<keyword evidence="4" id="KW-1185">Reference proteome</keyword>
<dbReference type="PROSITE" id="PS51257">
    <property type="entry name" value="PROKAR_LIPOPROTEIN"/>
    <property type="match status" value="1"/>
</dbReference>
<dbReference type="Proteomes" id="UP000812013">
    <property type="component" value="Unassembled WGS sequence"/>
</dbReference>
<organism evidence="3 4">
    <name type="scientific">Streptomyces bambusae</name>
    <dbReference type="NCBI Taxonomy" id="1550616"/>
    <lineage>
        <taxon>Bacteria</taxon>
        <taxon>Bacillati</taxon>
        <taxon>Actinomycetota</taxon>
        <taxon>Actinomycetes</taxon>
        <taxon>Kitasatosporales</taxon>
        <taxon>Streptomycetaceae</taxon>
        <taxon>Streptomyces</taxon>
    </lineage>
</organism>
<sequence>MAISLRLASTSLVGLLLLTAGCGSPAPAPPITAGGSSAPVPSTPPPSSATPAAPSTAPSGSASAGVVVGPAPADLRQVDWAATPFPGDFCDVPGLVRQGSSEEVRENSRTWGRVHLNQYGHMAYGDVDGDGRDEAAMPVSCDNGGGTASGQLVFGYVVFGRSPAGLVALGSLTPRQQPSGVAATRMGGVVLTSRRATVTEHWYRPEDATCCPRGRATTVWTFEGDHVSPGSPSITS</sequence>
<evidence type="ECO:0000256" key="1">
    <source>
        <dbReference type="SAM" id="MobiDB-lite"/>
    </source>
</evidence>